<evidence type="ECO:0000313" key="1">
    <source>
        <dbReference type="EMBL" id="KAF9680010.1"/>
    </source>
</evidence>
<organism evidence="1 2">
    <name type="scientific">Salix dunnii</name>
    <dbReference type="NCBI Taxonomy" id="1413687"/>
    <lineage>
        <taxon>Eukaryota</taxon>
        <taxon>Viridiplantae</taxon>
        <taxon>Streptophyta</taxon>
        <taxon>Embryophyta</taxon>
        <taxon>Tracheophyta</taxon>
        <taxon>Spermatophyta</taxon>
        <taxon>Magnoliopsida</taxon>
        <taxon>eudicotyledons</taxon>
        <taxon>Gunneridae</taxon>
        <taxon>Pentapetalae</taxon>
        <taxon>rosids</taxon>
        <taxon>fabids</taxon>
        <taxon>Malpighiales</taxon>
        <taxon>Salicaceae</taxon>
        <taxon>Saliceae</taxon>
        <taxon>Salix</taxon>
    </lineage>
</organism>
<proteinExistence type="predicted"/>
<keyword evidence="2" id="KW-1185">Reference proteome</keyword>
<sequence>MRSLIYLLQCAINGSIPGHDPSKNMTKSADTSINANILVKHNERLMQMHLQLKDMHALKFEALKVMRPAAESRDKSVYCIYELELQPPAIYFHVASGRACLPYGSVHSPACFGCTTRGSHKQTLSLAINEEIPRKTIGAYKRHHE</sequence>
<accession>A0A835JYU0</accession>
<dbReference type="AlphaFoldDB" id="A0A835JYU0"/>
<dbReference type="OrthoDB" id="10432708at2759"/>
<evidence type="ECO:0000313" key="2">
    <source>
        <dbReference type="Proteomes" id="UP000657918"/>
    </source>
</evidence>
<comment type="caution">
    <text evidence="1">The sequence shown here is derived from an EMBL/GenBank/DDBJ whole genome shotgun (WGS) entry which is preliminary data.</text>
</comment>
<gene>
    <name evidence="1" type="ORF">SADUNF_Sadunf06G0075700</name>
</gene>
<name>A0A835JYU0_9ROSI</name>
<dbReference type="Proteomes" id="UP000657918">
    <property type="component" value="Unassembled WGS sequence"/>
</dbReference>
<reference evidence="1 2" key="1">
    <citation type="submission" date="2020-10" db="EMBL/GenBank/DDBJ databases">
        <title>Plant Genome Project.</title>
        <authorList>
            <person name="Zhang R.-G."/>
        </authorList>
    </citation>
    <scope>NUCLEOTIDE SEQUENCE [LARGE SCALE GENOMIC DNA]</scope>
    <source>
        <strain evidence="1">FAFU-HL-1</strain>
        <tissue evidence="1">Leaf</tissue>
    </source>
</reference>
<protein>
    <submittedName>
        <fullName evidence="1">Uncharacterized protein</fullName>
    </submittedName>
</protein>
<dbReference type="EMBL" id="JADGMS010000006">
    <property type="protein sequence ID" value="KAF9680010.1"/>
    <property type="molecule type" value="Genomic_DNA"/>
</dbReference>